<dbReference type="Pfam" id="PF12850">
    <property type="entry name" value="Metallophos_2"/>
    <property type="match status" value="1"/>
</dbReference>
<protein>
    <recommendedName>
        <fullName evidence="4">Phosphoesterase</fullName>
        <ecNumber evidence="4">3.1.4.-</ecNumber>
    </recommendedName>
</protein>
<keyword evidence="7" id="KW-1185">Reference proteome</keyword>
<evidence type="ECO:0000313" key="7">
    <source>
        <dbReference type="Proteomes" id="UP000644749"/>
    </source>
</evidence>
<dbReference type="PROSITE" id="PS01269">
    <property type="entry name" value="UPF0025"/>
    <property type="match status" value="1"/>
</dbReference>
<dbReference type="InterPro" id="IPR020935">
    <property type="entry name" value="PdiEstase_YfcE_CS"/>
</dbReference>
<dbReference type="PANTHER" id="PTHR11124">
    <property type="entry name" value="VACUOLAR SORTING PROTEIN VPS29"/>
    <property type="match status" value="1"/>
</dbReference>
<reference evidence="6 7" key="1">
    <citation type="submission" date="2021-01" db="EMBL/GenBank/DDBJ databases">
        <title>011410 draft genome.</title>
        <authorList>
            <person name="Lang L."/>
        </authorList>
    </citation>
    <scope>NUCLEOTIDE SEQUENCE [LARGE SCALE GENOMIC DNA]</scope>
    <source>
        <strain evidence="6 7">KCTC 42845</strain>
    </source>
</reference>
<evidence type="ECO:0000256" key="1">
    <source>
        <dbReference type="ARBA" id="ARBA00008950"/>
    </source>
</evidence>
<evidence type="ECO:0000256" key="4">
    <source>
        <dbReference type="RuleBase" id="RU362039"/>
    </source>
</evidence>
<comment type="caution">
    <text evidence="6">The sequence shown here is derived from an EMBL/GenBank/DDBJ whole genome shotgun (WGS) entry which is preliminary data.</text>
</comment>
<dbReference type="InterPro" id="IPR029052">
    <property type="entry name" value="Metallo-depent_PP-like"/>
</dbReference>
<keyword evidence="2 4" id="KW-0479">Metal-binding</keyword>
<evidence type="ECO:0000313" key="6">
    <source>
        <dbReference type="EMBL" id="MBL3673813.1"/>
    </source>
</evidence>
<sequence length="167" mass="18164">MTSSPVPPSRQPSHEPRIGVISDTHGLLRPQAIEALEGVDHILHAGDIGNPGHLDMLARIAPVTAIRGNIDRGHWAKTLPETASLTIGSLRIHMIHDRKALQADPEAEGWDVVISGHSHRPGIHETGSTLWLNPGAAGPRRFRLPITLAFLWEEAGRPRAMIHPLPV</sequence>
<dbReference type="EMBL" id="JAESHT010000007">
    <property type="protein sequence ID" value="MBL3673813.1"/>
    <property type="molecule type" value="Genomic_DNA"/>
</dbReference>
<keyword evidence="3" id="KW-0378">Hydrolase</keyword>
<gene>
    <name evidence="6" type="ORF">JL111_09970</name>
</gene>
<evidence type="ECO:0000259" key="5">
    <source>
        <dbReference type="Pfam" id="PF12850"/>
    </source>
</evidence>
<name>A0ABS1S525_9RHOB</name>
<feature type="domain" description="Calcineurin-like phosphoesterase" evidence="5">
    <location>
        <begin position="17"/>
        <end position="151"/>
    </location>
</feature>
<proteinExistence type="inferred from homology"/>
<dbReference type="Proteomes" id="UP000644749">
    <property type="component" value="Unassembled WGS sequence"/>
</dbReference>
<comment type="similarity">
    <text evidence="1 4">Belongs to the metallophosphoesterase superfamily. YfcE family.</text>
</comment>
<accession>A0ABS1S525</accession>
<evidence type="ECO:0000256" key="3">
    <source>
        <dbReference type="ARBA" id="ARBA00022801"/>
    </source>
</evidence>
<dbReference type="EC" id="3.1.4.-" evidence="4"/>
<evidence type="ECO:0000256" key="2">
    <source>
        <dbReference type="ARBA" id="ARBA00022723"/>
    </source>
</evidence>
<organism evidence="6 7">
    <name type="scientific">Paracoccus aerius</name>
    <dbReference type="NCBI Taxonomy" id="1915382"/>
    <lineage>
        <taxon>Bacteria</taxon>
        <taxon>Pseudomonadati</taxon>
        <taxon>Pseudomonadota</taxon>
        <taxon>Alphaproteobacteria</taxon>
        <taxon>Rhodobacterales</taxon>
        <taxon>Paracoccaceae</taxon>
        <taxon>Paracoccus</taxon>
    </lineage>
</organism>
<dbReference type="Gene3D" id="3.60.21.10">
    <property type="match status" value="1"/>
</dbReference>
<dbReference type="SUPFAM" id="SSF56300">
    <property type="entry name" value="Metallo-dependent phosphatases"/>
    <property type="match status" value="1"/>
</dbReference>
<dbReference type="InterPro" id="IPR024654">
    <property type="entry name" value="Calcineurin-like_PHP_lpxH"/>
</dbReference>
<dbReference type="RefSeq" id="WP_191312208.1">
    <property type="nucleotide sequence ID" value="NZ_BNCL01000020.1"/>
</dbReference>
<dbReference type="InterPro" id="IPR000979">
    <property type="entry name" value="Phosphodiesterase_MJ0936/Vps29"/>
</dbReference>
<comment type="cofactor">
    <cofactor evidence="4">
        <name>a divalent metal cation</name>
        <dbReference type="ChEBI" id="CHEBI:60240"/>
    </cofactor>
</comment>
<dbReference type="NCBIfam" id="TIGR00040">
    <property type="entry name" value="yfcE"/>
    <property type="match status" value="1"/>
</dbReference>